<keyword evidence="3" id="KW-0597">Phosphoprotein</keyword>
<dbReference type="InterPro" id="IPR005467">
    <property type="entry name" value="His_kinase_dom"/>
</dbReference>
<dbReference type="Pfam" id="PF02518">
    <property type="entry name" value="HATPase_c"/>
    <property type="match status" value="1"/>
</dbReference>
<evidence type="ECO:0000256" key="3">
    <source>
        <dbReference type="ARBA" id="ARBA00022553"/>
    </source>
</evidence>
<dbReference type="Proteomes" id="UP000293296">
    <property type="component" value="Chromosome"/>
</dbReference>
<evidence type="ECO:0000256" key="2">
    <source>
        <dbReference type="ARBA" id="ARBA00012438"/>
    </source>
</evidence>
<dbReference type="InterPro" id="IPR004358">
    <property type="entry name" value="Sig_transdc_His_kin-like_C"/>
</dbReference>
<reference evidence="9 10" key="1">
    <citation type="submission" date="2018-02" db="EMBL/GenBank/DDBJ databases">
        <title>Genome sequence of Desulfovibrio carbinolicus DSM 3852.</title>
        <authorList>
            <person name="Wilbanks E."/>
            <person name="Skennerton C.T."/>
            <person name="Orphan V.J."/>
        </authorList>
    </citation>
    <scope>NUCLEOTIDE SEQUENCE [LARGE SCALE GENOMIC DNA]</scope>
    <source>
        <strain evidence="9 10">DSM 3852</strain>
    </source>
</reference>
<evidence type="ECO:0000259" key="8">
    <source>
        <dbReference type="PROSITE" id="PS50109"/>
    </source>
</evidence>
<sequence>MNNGVCMMRFLRASFVWRLAAVLVALGVFGGAGAWAAALDLTAEEKAFIEAHPVVTVSDVDWPPLSIVADGRQQGLFHDYYALIAQRTGLAFRFQTLGDGLDFQLVLDALRDKRIDLVDGTGKTADRATYALFAGPYWQFPLAVAARDDAAAWSLETLAGKRVAVARGSTAEEYLREKAPGLELVETADPYAALSLVATHKADAAVENMAVASYAIRKSGLANVKISGLLDYQFKIYSLVRNDWPLLASILQKAHESVTESEKAALLSRWLPLYKAGAQSGENVAEVMGKPADTHTGLTFTDREKDYLARKKALSFCVDPDWAPIERIDENGRHVGIAADLLGVMSERLGVPVVLVPTSSWSQSLSAVREHRCDFLPAAGDTKQRRRFLHFTTPYLRFPMVVATLAKTPFIDDPAGLSGKDLGVVNGYSSLDILRSKYPEMRLVEVPSVTEGLRLVADGKLYGYIDTVPAISQAIAKDHFSDLKIAGRLDAQLDLAVASRDDEPELASLFQKAVNTLTKAETEAVIKKWVAVTFEESFDYTRFWKALAIAAAVLAVIVWWNRKLARLNRAIRQAHEDLDAANRDMAALLDNAGQGFLSVDRDGLVGPRCSQECRAIFGGEIEGRNVAELLFPDDPAAREALTINIRRVADEADAYRRDLYLSLMQKVARLGGRTLRLAYRALDGGRLMFVITDVTDEARLKDAVARERNRLACVVAAVREQRDFFAVLDSFAGFRESGQVFVSGAADGRAALESVYRQVHTFKGLFLQLECAHVAAALDAVETRLAGLAREDAPQASAVAEALADPEVDEALNRDIAVVRNALGEEFFDRRGEICLGAELAEALAELADRLLTRLDEVPLGERDRSVLAAARTLRHVDVKKLLAAYPRLAARLAAGQGKLLAPFAVEGQTVAVDPDRLGALVKALVHAFRNAVDHGLETPAERAEAGKDEAGSISCRVAADNGRLVIEVADDGRGVDVEAVRSRAFEVGLAGAEELAAMDDAAVIELLFRDGFSSRRSVGELSGRGVGLAAVRAEAQRLGGAAVLISQSGRGSRLRVEVPILDAQA</sequence>
<dbReference type="InterPro" id="IPR001638">
    <property type="entry name" value="Solute-binding_3/MltF_N"/>
</dbReference>
<feature type="coiled-coil region" evidence="7">
    <location>
        <begin position="564"/>
        <end position="591"/>
    </location>
</feature>
<evidence type="ECO:0000256" key="5">
    <source>
        <dbReference type="ARBA" id="ARBA00022729"/>
    </source>
</evidence>
<dbReference type="AlphaFoldDB" id="A0A4P6HLQ6"/>
<keyword evidence="5" id="KW-0732">Signal</keyword>
<dbReference type="InterPro" id="IPR036890">
    <property type="entry name" value="HATPase_C_sf"/>
</dbReference>
<dbReference type="SMART" id="SM00062">
    <property type="entry name" value="PBPb"/>
    <property type="match status" value="2"/>
</dbReference>
<keyword evidence="6 9" id="KW-0418">Kinase</keyword>
<name>A0A4P6HLQ6_9BACT</name>
<keyword evidence="4" id="KW-0808">Transferase</keyword>
<evidence type="ECO:0000313" key="10">
    <source>
        <dbReference type="Proteomes" id="UP000293296"/>
    </source>
</evidence>
<dbReference type="PROSITE" id="PS50109">
    <property type="entry name" value="HIS_KIN"/>
    <property type="match status" value="1"/>
</dbReference>
<dbReference type="SMART" id="SM00387">
    <property type="entry name" value="HATPase_c"/>
    <property type="match status" value="1"/>
</dbReference>
<dbReference type="SUPFAM" id="SSF55874">
    <property type="entry name" value="ATPase domain of HSP90 chaperone/DNA topoisomerase II/histidine kinase"/>
    <property type="match status" value="1"/>
</dbReference>
<evidence type="ECO:0000256" key="4">
    <source>
        <dbReference type="ARBA" id="ARBA00022679"/>
    </source>
</evidence>
<dbReference type="GO" id="GO:0004673">
    <property type="term" value="F:protein histidine kinase activity"/>
    <property type="evidence" value="ECO:0007669"/>
    <property type="project" value="UniProtKB-EC"/>
</dbReference>
<dbReference type="CDD" id="cd01007">
    <property type="entry name" value="PBP2_BvgS_HisK_like"/>
    <property type="match status" value="1"/>
</dbReference>
<keyword evidence="10" id="KW-1185">Reference proteome</keyword>
<dbReference type="InterPro" id="IPR003594">
    <property type="entry name" value="HATPase_dom"/>
</dbReference>
<keyword evidence="7" id="KW-0175">Coiled coil</keyword>
<comment type="catalytic activity">
    <reaction evidence="1">
        <text>ATP + protein L-histidine = ADP + protein N-phospho-L-histidine.</text>
        <dbReference type="EC" id="2.7.13.3"/>
    </reaction>
</comment>
<dbReference type="Gene3D" id="3.40.190.10">
    <property type="entry name" value="Periplasmic binding protein-like II"/>
    <property type="match status" value="4"/>
</dbReference>
<dbReference type="SUPFAM" id="SSF53850">
    <property type="entry name" value="Periplasmic binding protein-like II"/>
    <property type="match status" value="2"/>
</dbReference>
<organism evidence="9 10">
    <name type="scientific">Solidesulfovibrio carbinolicus</name>
    <dbReference type="NCBI Taxonomy" id="296842"/>
    <lineage>
        <taxon>Bacteria</taxon>
        <taxon>Pseudomonadati</taxon>
        <taxon>Thermodesulfobacteriota</taxon>
        <taxon>Desulfovibrionia</taxon>
        <taxon>Desulfovibrionales</taxon>
        <taxon>Desulfovibrionaceae</taxon>
        <taxon>Solidesulfovibrio</taxon>
    </lineage>
</organism>
<dbReference type="EMBL" id="CP026538">
    <property type="protein sequence ID" value="QAZ68117.1"/>
    <property type="molecule type" value="Genomic_DNA"/>
</dbReference>
<feature type="domain" description="Histidine kinase" evidence="8">
    <location>
        <begin position="925"/>
        <end position="1063"/>
    </location>
</feature>
<dbReference type="Pfam" id="PF00497">
    <property type="entry name" value="SBP_bac_3"/>
    <property type="match status" value="2"/>
</dbReference>
<evidence type="ECO:0000256" key="1">
    <source>
        <dbReference type="ARBA" id="ARBA00000085"/>
    </source>
</evidence>
<evidence type="ECO:0000256" key="7">
    <source>
        <dbReference type="SAM" id="Coils"/>
    </source>
</evidence>
<protein>
    <recommendedName>
        <fullName evidence="2">histidine kinase</fullName>
        <ecNumber evidence="2">2.7.13.3</ecNumber>
    </recommendedName>
</protein>
<dbReference type="Gene3D" id="3.30.565.10">
    <property type="entry name" value="Histidine kinase-like ATPase, C-terminal domain"/>
    <property type="match status" value="1"/>
</dbReference>
<dbReference type="EC" id="2.7.13.3" evidence="2"/>
<evidence type="ECO:0000313" key="9">
    <source>
        <dbReference type="EMBL" id="QAZ68117.1"/>
    </source>
</evidence>
<dbReference type="KEGG" id="dcb:C3Y92_13130"/>
<dbReference type="PRINTS" id="PR00344">
    <property type="entry name" value="BCTRLSENSOR"/>
</dbReference>
<gene>
    <name evidence="9" type="ORF">C3Y92_13130</name>
</gene>
<accession>A0A4P6HLQ6</accession>
<evidence type="ECO:0000256" key="6">
    <source>
        <dbReference type="ARBA" id="ARBA00022777"/>
    </source>
</evidence>
<dbReference type="OrthoDB" id="9813903at2"/>
<dbReference type="FunFam" id="3.30.565.10:FF:000016">
    <property type="entry name" value="Chemotaxis protein CheA, putative"/>
    <property type="match status" value="1"/>
</dbReference>
<dbReference type="CDD" id="cd13708">
    <property type="entry name" value="PBP2_BvgS_like_1"/>
    <property type="match status" value="1"/>
</dbReference>
<dbReference type="Gene3D" id="3.30.450.20">
    <property type="entry name" value="PAS domain"/>
    <property type="match status" value="1"/>
</dbReference>
<dbReference type="PANTHER" id="PTHR35936">
    <property type="entry name" value="MEMBRANE-BOUND LYTIC MUREIN TRANSGLYCOSYLASE F"/>
    <property type="match status" value="1"/>
</dbReference>
<proteinExistence type="predicted"/>